<dbReference type="Proteomes" id="UP000654913">
    <property type="component" value="Chromosome 4"/>
</dbReference>
<evidence type="ECO:0000256" key="3">
    <source>
        <dbReference type="ARBA" id="ARBA00022692"/>
    </source>
</evidence>
<keyword evidence="3 6" id="KW-0812">Transmembrane</keyword>
<comment type="subcellular location">
    <subcellularLocation>
        <location evidence="1">Membrane</location>
        <topology evidence="1">Multi-pass membrane protein</topology>
    </subcellularLocation>
</comment>
<dbReference type="PANTHER" id="PTHR43791:SF63">
    <property type="entry name" value="HIGH AFFINITY CYSTEINE TRANSPORTER"/>
    <property type="match status" value="1"/>
</dbReference>
<evidence type="ECO:0000313" key="9">
    <source>
        <dbReference type="Proteomes" id="UP000654913"/>
    </source>
</evidence>
<feature type="transmembrane region" description="Helical" evidence="6">
    <location>
        <begin position="130"/>
        <end position="154"/>
    </location>
</feature>
<dbReference type="AlphaFoldDB" id="A0A7R7XMD1"/>
<dbReference type="KEGG" id="apuu:APUU_40373A"/>
<organism evidence="8 9">
    <name type="scientific">Aspergillus puulaauensis</name>
    <dbReference type="NCBI Taxonomy" id="1220207"/>
    <lineage>
        <taxon>Eukaryota</taxon>
        <taxon>Fungi</taxon>
        <taxon>Dikarya</taxon>
        <taxon>Ascomycota</taxon>
        <taxon>Pezizomycotina</taxon>
        <taxon>Eurotiomycetes</taxon>
        <taxon>Eurotiomycetidae</taxon>
        <taxon>Eurotiales</taxon>
        <taxon>Aspergillaceae</taxon>
        <taxon>Aspergillus</taxon>
    </lineage>
</organism>
<accession>A0A7R7XMD1</accession>
<keyword evidence="9" id="KW-1185">Reference proteome</keyword>
<dbReference type="InterPro" id="IPR011701">
    <property type="entry name" value="MFS"/>
</dbReference>
<keyword evidence="5 6" id="KW-0472">Membrane</keyword>
<feature type="domain" description="Major facilitator superfamily (MFS) profile" evidence="7">
    <location>
        <begin position="60"/>
        <end position="188"/>
    </location>
</feature>
<evidence type="ECO:0000259" key="7">
    <source>
        <dbReference type="PROSITE" id="PS50850"/>
    </source>
</evidence>
<reference evidence="8" key="2">
    <citation type="submission" date="2021-02" db="EMBL/GenBank/DDBJ databases">
        <title>Aspergillus puulaauensis MK2 genome sequence.</title>
        <authorList>
            <person name="Futagami T."/>
            <person name="Mori K."/>
            <person name="Kadooka C."/>
            <person name="Tanaka T."/>
        </authorList>
    </citation>
    <scope>NUCLEOTIDE SEQUENCE</scope>
    <source>
        <strain evidence="8">MK2</strain>
    </source>
</reference>
<dbReference type="PROSITE" id="PS50850">
    <property type="entry name" value="MFS"/>
    <property type="match status" value="1"/>
</dbReference>
<proteinExistence type="predicted"/>
<name>A0A7R7XMD1_9EURO</name>
<dbReference type="GO" id="GO:0016020">
    <property type="term" value="C:membrane"/>
    <property type="evidence" value="ECO:0007669"/>
    <property type="project" value="UniProtKB-SubCell"/>
</dbReference>
<dbReference type="Gene3D" id="1.20.1250.20">
    <property type="entry name" value="MFS general substrate transporter like domains"/>
    <property type="match status" value="1"/>
</dbReference>
<feature type="transmembrane region" description="Helical" evidence="6">
    <location>
        <begin position="99"/>
        <end position="118"/>
    </location>
</feature>
<dbReference type="EMBL" id="AP024446">
    <property type="protein sequence ID" value="BCS23929.1"/>
    <property type="molecule type" value="Genomic_DNA"/>
</dbReference>
<gene>
    <name evidence="8" type="ORF">APUU_40373A</name>
</gene>
<dbReference type="InterPro" id="IPR036259">
    <property type="entry name" value="MFS_trans_sf"/>
</dbReference>
<dbReference type="RefSeq" id="XP_041556123.1">
    <property type="nucleotide sequence ID" value="XM_041703437.1"/>
</dbReference>
<evidence type="ECO:0000313" key="8">
    <source>
        <dbReference type="EMBL" id="BCS23929.1"/>
    </source>
</evidence>
<evidence type="ECO:0000256" key="2">
    <source>
        <dbReference type="ARBA" id="ARBA00022448"/>
    </source>
</evidence>
<dbReference type="OrthoDB" id="6730379at2759"/>
<dbReference type="Pfam" id="PF07690">
    <property type="entry name" value="MFS_1"/>
    <property type="match status" value="1"/>
</dbReference>
<dbReference type="SUPFAM" id="SSF103473">
    <property type="entry name" value="MFS general substrate transporter"/>
    <property type="match status" value="1"/>
</dbReference>
<keyword evidence="2" id="KW-0813">Transport</keyword>
<reference evidence="8" key="1">
    <citation type="submission" date="2021-01" db="EMBL/GenBank/DDBJ databases">
        <authorList>
            <consortium name="Aspergillus puulaauensis MK2 genome sequencing consortium"/>
            <person name="Kazuki M."/>
            <person name="Futagami T."/>
        </authorList>
    </citation>
    <scope>NUCLEOTIDE SEQUENCE</scope>
    <source>
        <strain evidence="8">MK2</strain>
    </source>
</reference>
<evidence type="ECO:0000256" key="4">
    <source>
        <dbReference type="ARBA" id="ARBA00022989"/>
    </source>
</evidence>
<dbReference type="PANTHER" id="PTHR43791">
    <property type="entry name" value="PERMEASE-RELATED"/>
    <property type="match status" value="1"/>
</dbReference>
<protein>
    <recommendedName>
        <fullName evidence="7">Major facilitator superfamily (MFS) profile domain-containing protein</fullName>
    </recommendedName>
</protein>
<dbReference type="GeneID" id="64973934"/>
<feature type="transmembrane region" description="Helical" evidence="6">
    <location>
        <begin position="60"/>
        <end position="87"/>
    </location>
</feature>
<evidence type="ECO:0000256" key="5">
    <source>
        <dbReference type="ARBA" id="ARBA00023136"/>
    </source>
</evidence>
<keyword evidence="4 6" id="KW-1133">Transmembrane helix</keyword>
<dbReference type="InterPro" id="IPR020846">
    <property type="entry name" value="MFS_dom"/>
</dbReference>
<evidence type="ECO:0000256" key="6">
    <source>
        <dbReference type="SAM" id="Phobius"/>
    </source>
</evidence>
<evidence type="ECO:0000256" key="1">
    <source>
        <dbReference type="ARBA" id="ARBA00004141"/>
    </source>
</evidence>
<dbReference type="GO" id="GO:0033229">
    <property type="term" value="F:cysteine transmembrane transporter activity"/>
    <property type="evidence" value="ECO:0007669"/>
    <property type="project" value="TreeGrafter"/>
</dbReference>
<sequence length="188" mass="21281">MAATDKAIEEAAAFHDETTQKNRTNHDLVDKEVAKYATDTAIEVDEATSKRLKRMIDKRVLVVMMVTYLIQTIDKGALSFASVMGIIEDTNLQGNQYQWLTTVVYLAVLVVEFPENWILQRVPIAKWLSLNIFLWGICMSLIAAVPNFTGLVILRTFMGVFEAVCQPTFVLLSATWYKREEQSSVINI</sequence>